<feature type="domain" description="Exostosin GT47" evidence="7">
    <location>
        <begin position="81"/>
        <end position="418"/>
    </location>
</feature>
<keyword evidence="6" id="KW-0472">Membrane</keyword>
<evidence type="ECO:0000256" key="4">
    <source>
        <dbReference type="ARBA" id="ARBA00022968"/>
    </source>
</evidence>
<sequence>MVEHSSFESQSLKKSKNIWIKNKLNSVKVSLYRCLWLSIILLFQIVILNFVLGAPSKSISINTQILQETVMPLPSLQSNQCQSGMVYVYDLPVMYNKELIDNCHDLDPWHSRCNAVSNDGLGPITAGLSAGMPENLSPAWYWTDMFSGEIIYHARILKHKCRTTEPELATAFYVPFYAGVAVAKYLFTNYTAKERDWHSEMLLKWLQDQPYWKRSNGSDHFIMLGRMTWDFRRSNDEDWGSSFIHMPLMKQILRLCVERNPWDHLEISVPYPTGFHPKSKSDLDQWLNFVQTRKRRSLFTFAGAKRKVKSDFRSLLLSHCYNESDSCRVVDCTGTRCYDGTWEILEAFLDSDFCLQPRGDAYTRKSMFDCMLAGSIPVFFWKRSIYDQYQWFLTDEPENFSVFIDRKDVRNGVSIKKVLEGYNREQIRRMREKVIEFIPRFVYSYMGSDEMGNKNDAFDLAIDGVLKRFKGEKGSHNAQLKEE</sequence>
<evidence type="ECO:0000313" key="9">
    <source>
        <dbReference type="Proteomes" id="UP001604277"/>
    </source>
</evidence>
<dbReference type="PANTHER" id="PTHR11062">
    <property type="entry name" value="EXOSTOSIN HEPARAN SULFATE GLYCOSYLTRANSFERASE -RELATED"/>
    <property type="match status" value="1"/>
</dbReference>
<evidence type="ECO:0000256" key="3">
    <source>
        <dbReference type="ARBA" id="ARBA00022676"/>
    </source>
</evidence>
<gene>
    <name evidence="8" type="ORF">Fot_26624</name>
</gene>
<evidence type="ECO:0000256" key="5">
    <source>
        <dbReference type="ARBA" id="ARBA00023034"/>
    </source>
</evidence>
<name>A0ABD1UCD9_9LAMI</name>
<evidence type="ECO:0000256" key="1">
    <source>
        <dbReference type="ARBA" id="ARBA00004323"/>
    </source>
</evidence>
<accession>A0ABD1UCD9</accession>
<dbReference type="InterPro" id="IPR004263">
    <property type="entry name" value="Exostosin"/>
</dbReference>
<organism evidence="8 9">
    <name type="scientific">Forsythia ovata</name>
    <dbReference type="NCBI Taxonomy" id="205694"/>
    <lineage>
        <taxon>Eukaryota</taxon>
        <taxon>Viridiplantae</taxon>
        <taxon>Streptophyta</taxon>
        <taxon>Embryophyta</taxon>
        <taxon>Tracheophyta</taxon>
        <taxon>Spermatophyta</taxon>
        <taxon>Magnoliopsida</taxon>
        <taxon>eudicotyledons</taxon>
        <taxon>Gunneridae</taxon>
        <taxon>Pentapetalae</taxon>
        <taxon>asterids</taxon>
        <taxon>lamiids</taxon>
        <taxon>Lamiales</taxon>
        <taxon>Oleaceae</taxon>
        <taxon>Forsythieae</taxon>
        <taxon>Forsythia</taxon>
    </lineage>
</organism>
<comment type="subcellular location">
    <subcellularLocation>
        <location evidence="1">Golgi apparatus membrane</location>
        <topology evidence="1">Single-pass type II membrane protein</topology>
    </subcellularLocation>
</comment>
<keyword evidence="3" id="KW-0328">Glycosyltransferase</keyword>
<comment type="caution">
    <text evidence="8">The sequence shown here is derived from an EMBL/GenBank/DDBJ whole genome shotgun (WGS) entry which is preliminary data.</text>
</comment>
<protein>
    <submittedName>
        <fullName evidence="8">Glycosyltransferase 18</fullName>
    </submittedName>
</protein>
<keyword evidence="5" id="KW-0333">Golgi apparatus</keyword>
<keyword evidence="9" id="KW-1185">Reference proteome</keyword>
<keyword evidence="6" id="KW-0812">Transmembrane</keyword>
<dbReference type="Proteomes" id="UP001604277">
    <property type="component" value="Unassembled WGS sequence"/>
</dbReference>
<dbReference type="AlphaFoldDB" id="A0ABD1UCD9"/>
<evidence type="ECO:0000313" key="8">
    <source>
        <dbReference type="EMBL" id="KAL2522701.1"/>
    </source>
</evidence>
<keyword evidence="6" id="KW-1133">Transmembrane helix</keyword>
<evidence type="ECO:0000259" key="7">
    <source>
        <dbReference type="Pfam" id="PF03016"/>
    </source>
</evidence>
<feature type="transmembrane region" description="Helical" evidence="6">
    <location>
        <begin position="31"/>
        <end position="52"/>
    </location>
</feature>
<comment type="similarity">
    <text evidence="2">Belongs to the glycosyltransferase 47 family.</text>
</comment>
<dbReference type="Pfam" id="PF03016">
    <property type="entry name" value="Exostosin_GT47"/>
    <property type="match status" value="1"/>
</dbReference>
<proteinExistence type="inferred from homology"/>
<keyword evidence="4" id="KW-0735">Signal-anchor</keyword>
<dbReference type="GO" id="GO:0016757">
    <property type="term" value="F:glycosyltransferase activity"/>
    <property type="evidence" value="ECO:0007669"/>
    <property type="project" value="UniProtKB-KW"/>
</dbReference>
<dbReference type="InterPro" id="IPR040911">
    <property type="entry name" value="Exostosin_GT47"/>
</dbReference>
<evidence type="ECO:0000256" key="6">
    <source>
        <dbReference type="SAM" id="Phobius"/>
    </source>
</evidence>
<dbReference type="GO" id="GO:0000139">
    <property type="term" value="C:Golgi membrane"/>
    <property type="evidence" value="ECO:0007669"/>
    <property type="project" value="UniProtKB-SubCell"/>
</dbReference>
<reference evidence="9" key="1">
    <citation type="submission" date="2024-07" db="EMBL/GenBank/DDBJ databases">
        <title>Two chromosome-level genome assemblies of Korean endemic species Abeliophyllum distichum and Forsythia ovata (Oleaceae).</title>
        <authorList>
            <person name="Jang H."/>
        </authorList>
    </citation>
    <scope>NUCLEOTIDE SEQUENCE [LARGE SCALE GENOMIC DNA]</scope>
</reference>
<evidence type="ECO:0000256" key="2">
    <source>
        <dbReference type="ARBA" id="ARBA00010271"/>
    </source>
</evidence>
<dbReference type="PANTHER" id="PTHR11062:SF219">
    <property type="entry name" value="XYLOGLUCAN GALACTOSYLTRANSFERASE XLT2-LIKE"/>
    <property type="match status" value="1"/>
</dbReference>
<dbReference type="EMBL" id="JBFOLJ010000007">
    <property type="protein sequence ID" value="KAL2522701.1"/>
    <property type="molecule type" value="Genomic_DNA"/>
</dbReference>
<keyword evidence="3" id="KW-0808">Transferase</keyword>